<reference evidence="1" key="1">
    <citation type="submission" date="2023-05" db="EMBL/GenBank/DDBJ databases">
        <title>Genome and transcriptome analyses reveal genes involved in the formation of fine ridges on petal epidermal cells in Hibiscus trionum.</title>
        <authorList>
            <person name="Koshimizu S."/>
            <person name="Masuda S."/>
            <person name="Ishii T."/>
            <person name="Shirasu K."/>
            <person name="Hoshino A."/>
            <person name="Arita M."/>
        </authorList>
    </citation>
    <scope>NUCLEOTIDE SEQUENCE</scope>
    <source>
        <strain evidence="1">Hamamatsu line</strain>
    </source>
</reference>
<gene>
    <name evidence="1" type="ORF">HRI_005190100</name>
</gene>
<proteinExistence type="predicted"/>
<dbReference type="CDD" id="cd09272">
    <property type="entry name" value="RNase_HI_RT_Ty1"/>
    <property type="match status" value="1"/>
</dbReference>
<dbReference type="PANTHER" id="PTHR11439">
    <property type="entry name" value="GAG-POL-RELATED RETROTRANSPOSON"/>
    <property type="match status" value="1"/>
</dbReference>
<organism evidence="1 2">
    <name type="scientific">Hibiscus trionum</name>
    <name type="common">Flower of an hour</name>
    <dbReference type="NCBI Taxonomy" id="183268"/>
    <lineage>
        <taxon>Eukaryota</taxon>
        <taxon>Viridiplantae</taxon>
        <taxon>Streptophyta</taxon>
        <taxon>Embryophyta</taxon>
        <taxon>Tracheophyta</taxon>
        <taxon>Spermatophyta</taxon>
        <taxon>Magnoliopsida</taxon>
        <taxon>eudicotyledons</taxon>
        <taxon>Gunneridae</taxon>
        <taxon>Pentapetalae</taxon>
        <taxon>rosids</taxon>
        <taxon>malvids</taxon>
        <taxon>Malvales</taxon>
        <taxon>Malvaceae</taxon>
        <taxon>Malvoideae</taxon>
        <taxon>Hibiscus</taxon>
    </lineage>
</organism>
<sequence>MAVVVSEVIWLTGFLKELEMYKSDPVKLFCDNKAALQIATNPVFHERTKHIEIDLHFVREKIQLGLIQTHHISSSEQLADIMTKALGIQQHEYLLSKLGVKDMFQLPT</sequence>
<dbReference type="PANTHER" id="PTHR11439:SF499">
    <property type="entry name" value="PPC DOMAIN-CONTAINING PROTEIN"/>
    <property type="match status" value="1"/>
</dbReference>
<evidence type="ECO:0000313" key="1">
    <source>
        <dbReference type="EMBL" id="GMJ15209.1"/>
    </source>
</evidence>
<keyword evidence="2" id="KW-1185">Reference proteome</keyword>
<protein>
    <submittedName>
        <fullName evidence="1">Uncharacterized protein</fullName>
    </submittedName>
</protein>
<dbReference type="AlphaFoldDB" id="A0A9W7JMD9"/>
<accession>A0A9W7JMD9</accession>
<dbReference type="Proteomes" id="UP001165190">
    <property type="component" value="Unassembled WGS sequence"/>
</dbReference>
<dbReference type="OrthoDB" id="1731766at2759"/>
<evidence type="ECO:0000313" key="2">
    <source>
        <dbReference type="Proteomes" id="UP001165190"/>
    </source>
</evidence>
<dbReference type="EMBL" id="BSYR01000077">
    <property type="protein sequence ID" value="GMJ15209.1"/>
    <property type="molecule type" value="Genomic_DNA"/>
</dbReference>
<comment type="caution">
    <text evidence="1">The sequence shown here is derived from an EMBL/GenBank/DDBJ whole genome shotgun (WGS) entry which is preliminary data.</text>
</comment>
<name>A0A9W7JMD9_HIBTR</name>